<evidence type="ECO:0000256" key="4">
    <source>
        <dbReference type="SAM" id="MobiDB-lite"/>
    </source>
</evidence>
<gene>
    <name evidence="6" type="ORF">F7Q92_12155</name>
    <name evidence="7" type="ORF">F7Q92_12245</name>
</gene>
<dbReference type="PANTHER" id="PTHR30050:SF4">
    <property type="entry name" value="ATP-BINDING PROTEIN RV3427C IN INSERTION SEQUENCE-RELATED"/>
    <property type="match status" value="1"/>
</dbReference>
<keyword evidence="3 6" id="KW-0067">ATP-binding</keyword>
<dbReference type="RefSeq" id="WP_016495557.1">
    <property type="nucleotide sequence ID" value="NZ_CP088082.1"/>
</dbReference>
<comment type="caution">
    <text evidence="6">The sequence shown here is derived from an EMBL/GenBank/DDBJ whole genome shotgun (WGS) entry which is preliminary data.</text>
</comment>
<keyword evidence="2" id="KW-0547">Nucleotide-binding</keyword>
<keyword evidence="8" id="KW-1185">Reference proteome</keyword>
<reference evidence="6 8" key="1">
    <citation type="submission" date="2019-09" db="EMBL/GenBank/DDBJ databases">
        <title>Draft genome sequences of 48 bacterial type strains from the CCUG.</title>
        <authorList>
            <person name="Tunovic T."/>
            <person name="Pineiro-Iglesias B."/>
            <person name="Unosson C."/>
            <person name="Inganas E."/>
            <person name="Ohlen M."/>
            <person name="Cardew S."/>
            <person name="Jensie-Markopoulos S."/>
            <person name="Salva-Serra F."/>
            <person name="Jaen-Luchoro D."/>
            <person name="Karlsson R."/>
            <person name="Svensson-Stadler L."/>
            <person name="Chun J."/>
            <person name="Moore E."/>
        </authorList>
    </citation>
    <scope>NUCLEOTIDE SEQUENCE [LARGE SCALE GENOMIC DNA]</scope>
    <source>
        <strain evidence="6 8">CCUG 30977</strain>
    </source>
</reference>
<accession>A0A643FAR4</accession>
<dbReference type="AlphaFoldDB" id="A0A643FAR4"/>
<dbReference type="GO" id="GO:0005524">
    <property type="term" value="F:ATP binding"/>
    <property type="evidence" value="ECO:0007669"/>
    <property type="project" value="UniProtKB-KW"/>
</dbReference>
<feature type="domain" description="AAA+ ATPase" evidence="5">
    <location>
        <begin position="96"/>
        <end position="233"/>
    </location>
</feature>
<dbReference type="OrthoDB" id="9773429at2"/>
<evidence type="ECO:0000256" key="3">
    <source>
        <dbReference type="ARBA" id="ARBA00022840"/>
    </source>
</evidence>
<organism evidence="6 8">
    <name type="scientific">Ideonella dechloratans</name>
    <dbReference type="NCBI Taxonomy" id="36863"/>
    <lineage>
        <taxon>Bacteria</taxon>
        <taxon>Pseudomonadati</taxon>
        <taxon>Pseudomonadota</taxon>
        <taxon>Betaproteobacteria</taxon>
        <taxon>Burkholderiales</taxon>
        <taxon>Sphaerotilaceae</taxon>
        <taxon>Ideonella</taxon>
    </lineage>
</organism>
<dbReference type="PIRSF" id="PIRSF003073">
    <property type="entry name" value="DNAC_TnpB_IstB"/>
    <property type="match status" value="1"/>
</dbReference>
<feature type="region of interest" description="Disordered" evidence="4">
    <location>
        <begin position="253"/>
        <end position="280"/>
    </location>
</feature>
<evidence type="ECO:0000313" key="8">
    <source>
        <dbReference type="Proteomes" id="UP000430120"/>
    </source>
</evidence>
<evidence type="ECO:0000256" key="2">
    <source>
        <dbReference type="ARBA" id="ARBA00022741"/>
    </source>
</evidence>
<dbReference type="Proteomes" id="UP000430120">
    <property type="component" value="Unassembled WGS sequence"/>
</dbReference>
<name>A0A643FAR4_IDEDE</name>
<protein>
    <submittedName>
        <fullName evidence="6">ATP-binding protein</fullName>
    </submittedName>
</protein>
<feature type="compositionally biased region" description="Low complexity" evidence="4">
    <location>
        <begin position="270"/>
        <end position="280"/>
    </location>
</feature>
<evidence type="ECO:0000313" key="6">
    <source>
        <dbReference type="EMBL" id="KAB0581235.1"/>
    </source>
</evidence>
<dbReference type="EMBL" id="VZPB01000026">
    <property type="protein sequence ID" value="KAB0581235.1"/>
    <property type="molecule type" value="Genomic_DNA"/>
</dbReference>
<dbReference type="PANTHER" id="PTHR30050">
    <property type="entry name" value="CHROMOSOMAL REPLICATION INITIATOR PROTEIN DNAA"/>
    <property type="match status" value="1"/>
</dbReference>
<dbReference type="SMART" id="SM00382">
    <property type="entry name" value="AAA"/>
    <property type="match status" value="1"/>
</dbReference>
<evidence type="ECO:0000259" key="5">
    <source>
        <dbReference type="SMART" id="SM00382"/>
    </source>
</evidence>
<sequence>MSNDIAASLKGLSLHGMASAWPELLGIARLKSLDHEALLHQLIKAEGAHREVRSMAYQMRAARFPHHRDLAGFAFDQAQVDEALVRQLHEFKFIDSAHNVVFVGGPGTGKTHLATSLGVHAIRAHGKRVRFFSTVELVNLLEAEKAQGKAGQLAHRLMYVDLVILDEMGYLPFSQAGGALLFHLLSKLYERTSVVVTTNLSFSEWASVFGDAKMTTALLDRLTHHCHIVETGNQSWRFRHSTAQPSSIIRATRTKTAKGAPQTDHAVDLSTSEQSISSST</sequence>
<dbReference type="InterPro" id="IPR028350">
    <property type="entry name" value="DNAC/IstB-like"/>
</dbReference>
<dbReference type="InterPro" id="IPR002611">
    <property type="entry name" value="IstB_ATP-bd"/>
</dbReference>
<dbReference type="GO" id="GO:0006260">
    <property type="term" value="P:DNA replication"/>
    <property type="evidence" value="ECO:0007669"/>
    <property type="project" value="TreeGrafter"/>
</dbReference>
<dbReference type="Pfam" id="PF01695">
    <property type="entry name" value="IstB_IS21"/>
    <property type="match status" value="1"/>
</dbReference>
<dbReference type="InterPro" id="IPR003593">
    <property type="entry name" value="AAA+_ATPase"/>
</dbReference>
<evidence type="ECO:0000256" key="1">
    <source>
        <dbReference type="ARBA" id="ARBA00008059"/>
    </source>
</evidence>
<dbReference type="InterPro" id="IPR027417">
    <property type="entry name" value="P-loop_NTPase"/>
</dbReference>
<proteinExistence type="inferred from homology"/>
<dbReference type="EMBL" id="VZPB01000026">
    <property type="protein sequence ID" value="KAB0581249.1"/>
    <property type="molecule type" value="Genomic_DNA"/>
</dbReference>
<comment type="similarity">
    <text evidence="1">Belongs to the IS21/IS1162 putative ATP-binding protein family.</text>
</comment>
<dbReference type="NCBIfam" id="NF038214">
    <property type="entry name" value="IS21_help_AAA"/>
    <property type="match status" value="1"/>
</dbReference>
<dbReference type="Gene3D" id="3.40.50.300">
    <property type="entry name" value="P-loop containing nucleotide triphosphate hydrolases"/>
    <property type="match status" value="1"/>
</dbReference>
<dbReference type="SUPFAM" id="SSF52540">
    <property type="entry name" value="P-loop containing nucleoside triphosphate hydrolases"/>
    <property type="match status" value="1"/>
</dbReference>
<dbReference type="CDD" id="cd00009">
    <property type="entry name" value="AAA"/>
    <property type="match status" value="1"/>
</dbReference>
<dbReference type="InterPro" id="IPR047661">
    <property type="entry name" value="IstB"/>
</dbReference>
<evidence type="ECO:0000313" key="7">
    <source>
        <dbReference type="EMBL" id="KAB0581249.1"/>
    </source>
</evidence>